<evidence type="ECO:0000256" key="2">
    <source>
        <dbReference type="SAM" id="Phobius"/>
    </source>
</evidence>
<feature type="transmembrane region" description="Helical" evidence="2">
    <location>
        <begin position="267"/>
        <end position="283"/>
    </location>
</feature>
<keyword evidence="2" id="KW-0472">Membrane</keyword>
<dbReference type="GO" id="GO:0055074">
    <property type="term" value="P:calcium ion homeostasis"/>
    <property type="evidence" value="ECO:0007669"/>
    <property type="project" value="TreeGrafter"/>
</dbReference>
<reference evidence="6" key="1">
    <citation type="submission" date="2020-05" db="UniProtKB">
        <authorList>
            <consortium name="EnsemblMetazoa"/>
        </authorList>
    </citation>
    <scope>IDENTIFICATION</scope>
    <source>
        <strain evidence="6">TTRI</strain>
    </source>
</reference>
<feature type="transmembrane region" description="Helical" evidence="2">
    <location>
        <begin position="412"/>
        <end position="428"/>
    </location>
</feature>
<dbReference type="GO" id="GO:0005789">
    <property type="term" value="C:endoplasmic reticulum membrane"/>
    <property type="evidence" value="ECO:0007669"/>
    <property type="project" value="TreeGrafter"/>
</dbReference>
<name>A0A1A9VQX9_GLOAU</name>
<dbReference type="PANTHER" id="PTHR13098:SF3">
    <property type="entry name" value="WOLFRAMIN"/>
    <property type="match status" value="1"/>
</dbReference>
<dbReference type="InterPro" id="IPR011990">
    <property type="entry name" value="TPR-like_helical_dom_sf"/>
</dbReference>
<feature type="transmembrane region" description="Helical" evidence="2">
    <location>
        <begin position="544"/>
        <end position="569"/>
    </location>
</feature>
<dbReference type="InterPro" id="IPR045400">
    <property type="entry name" value="Wolframin_Cys-rich"/>
</dbReference>
<dbReference type="PANTHER" id="PTHR13098">
    <property type="entry name" value="WOLFRAMIN"/>
    <property type="match status" value="1"/>
</dbReference>
<feature type="domain" description="Wolframin cysteine-rich" evidence="5">
    <location>
        <begin position="670"/>
        <end position="779"/>
    </location>
</feature>
<protein>
    <recommendedName>
        <fullName evidence="8">Wolframin</fullName>
    </recommendedName>
</protein>
<dbReference type="PRINTS" id="PR02060">
    <property type="entry name" value="WOLFFAMILY"/>
</dbReference>
<accession>A0A1A9VQX9</accession>
<evidence type="ECO:0000313" key="6">
    <source>
        <dbReference type="EnsemblMetazoa" id="GAUT044770-PA"/>
    </source>
</evidence>
<feature type="region of interest" description="Disordered" evidence="1">
    <location>
        <begin position="151"/>
        <end position="222"/>
    </location>
</feature>
<feature type="transmembrane region" description="Helical" evidence="2">
    <location>
        <begin position="324"/>
        <end position="342"/>
    </location>
</feature>
<dbReference type="Proteomes" id="UP000078200">
    <property type="component" value="Unassembled WGS sequence"/>
</dbReference>
<dbReference type="InterPro" id="IPR045461">
    <property type="entry name" value="Wolframin_OB_fold"/>
</dbReference>
<sequence>MKMANWTKNQPSGSSTRRKWNLEDRTSLNNLKYHIASEGCSEVQYDLAKQLLDKTVEQNEETSSQAVHWLMCAAQQGHEESANLLQKCYDEGCGITTENESKVRACLSMTPGERAARKAARELFACLSNGGKHITPKQLEKKMREIYKMQKRKKRYGYSGNSSTSEEEEEQEIKNNKAEPLEDGCDSIPNGSVKLSSLSHRHHQQRKRRSGKKFLSVPDPEPRHECITEENLVSAAVNYAAGRMPSVNDALTLSVPHPASLDHVPCFHRLIFHPVVFFTLLYHRLINVISGLPKVVPQSVRLALLFLAYWLLSTDSLTMVPLPIYMYTISWIIMVWSTCKMLKTKHDFIDFRIWSGLFLSYGDHNIEADISENRFLKNNMQPYLYFFCAFIGNLLLYPIISADGLPHSELTTVAGIFAFISLVAFMYSSQRLPDWMVLISFGVNVLAKYPYEMDEVVTTGWRFLDLKVPTFCSFVIGNGIEFCLNCRTALYLLIPPLLIHLAKRSNWHGTYAHLIPHCVTLSWLQLCITSAQSATMFGMIRATLGLAGVLLFLPLFGLVTLLLPVFVVIEWLGFTDPNVRLGSSVVALIVALLGSCFLAINRTTQKFITILQVLICLIAACILTFPYMTSSFKDATRFTTIIPDLKLDAMPSSVEVRRRMPPKPIEHLSWQNFYSHCGMPAWKNNNKIKAQLRCSNLAGLSVAWEGDVSQIQIASAKNLRSWYIQRYLPRWVANLITCFWGEPVIEQYQCRREPLDPFCEDFQNILKHTYLQDKCSLHKWNTYEYEIRVKMAPSGLLSKSPEVILRAAHPFGNFTKRLAEGDRIHFYGTLENSRLISLPYLTKYEEFILGSSSAHVRLAAIECLMCQDEENLPVILDSLINSPVDARIRDLMRGIKYLLNVLLSPLITFK</sequence>
<evidence type="ECO:0000256" key="1">
    <source>
        <dbReference type="SAM" id="MobiDB-lite"/>
    </source>
</evidence>
<evidence type="ECO:0000259" key="3">
    <source>
        <dbReference type="Pfam" id="PF19913"/>
    </source>
</evidence>
<feature type="compositionally biased region" description="Polar residues" evidence="1">
    <location>
        <begin position="1"/>
        <end position="15"/>
    </location>
</feature>
<feature type="domain" description="Wolframin OB-fold" evidence="3">
    <location>
        <begin position="780"/>
        <end position="910"/>
    </location>
</feature>
<dbReference type="InterPro" id="IPR026209">
    <property type="entry name" value="Wolframin_fam"/>
</dbReference>
<evidence type="ECO:0000313" key="7">
    <source>
        <dbReference type="Proteomes" id="UP000078200"/>
    </source>
</evidence>
<evidence type="ECO:0008006" key="8">
    <source>
        <dbReference type="Google" id="ProtNLM"/>
    </source>
</evidence>
<keyword evidence="7" id="KW-1185">Reference proteome</keyword>
<organism evidence="6 7">
    <name type="scientific">Glossina austeni</name>
    <name type="common">Savannah tsetse fly</name>
    <dbReference type="NCBI Taxonomy" id="7395"/>
    <lineage>
        <taxon>Eukaryota</taxon>
        <taxon>Metazoa</taxon>
        <taxon>Ecdysozoa</taxon>
        <taxon>Arthropoda</taxon>
        <taxon>Hexapoda</taxon>
        <taxon>Insecta</taxon>
        <taxon>Pterygota</taxon>
        <taxon>Neoptera</taxon>
        <taxon>Endopterygota</taxon>
        <taxon>Diptera</taxon>
        <taxon>Brachycera</taxon>
        <taxon>Muscomorpha</taxon>
        <taxon>Hippoboscoidea</taxon>
        <taxon>Glossinidae</taxon>
        <taxon>Glossina</taxon>
    </lineage>
</organism>
<dbReference type="Gene3D" id="1.25.40.10">
    <property type="entry name" value="Tetratricopeptide repeat domain"/>
    <property type="match status" value="1"/>
</dbReference>
<evidence type="ECO:0000259" key="5">
    <source>
        <dbReference type="Pfam" id="PF20053"/>
    </source>
</evidence>
<feature type="transmembrane region" description="Helical" evidence="2">
    <location>
        <begin position="383"/>
        <end position="400"/>
    </location>
</feature>
<keyword evidence="2" id="KW-0812">Transmembrane</keyword>
<dbReference type="Pfam" id="PF19913">
    <property type="entry name" value="WCOB"/>
    <property type="match status" value="1"/>
</dbReference>
<dbReference type="InterPro" id="IPR045460">
    <property type="entry name" value="Wolframin_EF-hand"/>
</dbReference>
<feature type="domain" description="Wolframin EF-hand" evidence="4">
    <location>
        <begin position="116"/>
        <end position="240"/>
    </location>
</feature>
<dbReference type="AlphaFoldDB" id="A0A1A9VQX9"/>
<dbReference type="STRING" id="7395.A0A1A9VQX9"/>
<feature type="compositionally biased region" description="Basic residues" evidence="1">
    <location>
        <begin position="199"/>
        <end position="212"/>
    </location>
</feature>
<feature type="transmembrane region" description="Helical" evidence="2">
    <location>
        <begin position="607"/>
        <end position="628"/>
    </location>
</feature>
<dbReference type="EnsemblMetazoa" id="GAUT044770-RA">
    <property type="protein sequence ID" value="GAUT044770-PA"/>
    <property type="gene ID" value="GAUT044770"/>
</dbReference>
<dbReference type="Pfam" id="PF20053">
    <property type="entry name" value="WC-rich"/>
    <property type="match status" value="1"/>
</dbReference>
<proteinExistence type="predicted"/>
<dbReference type="GO" id="GO:0030968">
    <property type="term" value="P:endoplasmic reticulum unfolded protein response"/>
    <property type="evidence" value="ECO:0007669"/>
    <property type="project" value="TreeGrafter"/>
</dbReference>
<dbReference type="InterPro" id="IPR045458">
    <property type="entry name" value="Wolframin_Sel1-like_rpt"/>
</dbReference>
<dbReference type="Pfam" id="PF19914">
    <property type="entry name" value="WEF-hand"/>
    <property type="match status" value="1"/>
</dbReference>
<keyword evidence="2" id="KW-1133">Transmembrane helix</keyword>
<dbReference type="VEuPathDB" id="VectorBase:GAUT044770"/>
<dbReference type="Pfam" id="PF20023">
    <property type="entry name" value="WSLR"/>
    <property type="match status" value="1"/>
</dbReference>
<evidence type="ECO:0000259" key="4">
    <source>
        <dbReference type="Pfam" id="PF19914"/>
    </source>
</evidence>
<feature type="transmembrane region" description="Helical" evidence="2">
    <location>
        <begin position="581"/>
        <end position="600"/>
    </location>
</feature>
<feature type="region of interest" description="Disordered" evidence="1">
    <location>
        <begin position="1"/>
        <end position="21"/>
    </location>
</feature>